<dbReference type="OrthoDB" id="666405at2759"/>
<accession>A0A8J5RSK8</accession>
<dbReference type="AlphaFoldDB" id="A0A8J5RSK8"/>
<keyword evidence="1" id="KW-0812">Transmembrane</keyword>
<gene>
    <name evidence="2" type="ORF">GUJ93_ZPchr0002g26320</name>
</gene>
<organism evidence="2 3">
    <name type="scientific">Zizania palustris</name>
    <name type="common">Northern wild rice</name>
    <dbReference type="NCBI Taxonomy" id="103762"/>
    <lineage>
        <taxon>Eukaryota</taxon>
        <taxon>Viridiplantae</taxon>
        <taxon>Streptophyta</taxon>
        <taxon>Embryophyta</taxon>
        <taxon>Tracheophyta</taxon>
        <taxon>Spermatophyta</taxon>
        <taxon>Magnoliopsida</taxon>
        <taxon>Liliopsida</taxon>
        <taxon>Poales</taxon>
        <taxon>Poaceae</taxon>
        <taxon>BOP clade</taxon>
        <taxon>Oryzoideae</taxon>
        <taxon>Oryzeae</taxon>
        <taxon>Zizaniinae</taxon>
        <taxon>Zizania</taxon>
    </lineage>
</organism>
<keyword evidence="3" id="KW-1185">Reference proteome</keyword>
<reference evidence="2" key="2">
    <citation type="submission" date="2021-02" db="EMBL/GenBank/DDBJ databases">
        <authorList>
            <person name="Kimball J.A."/>
            <person name="Haas M.W."/>
            <person name="Macchietto M."/>
            <person name="Kono T."/>
            <person name="Duquette J."/>
            <person name="Shao M."/>
        </authorList>
    </citation>
    <scope>NUCLEOTIDE SEQUENCE</scope>
    <source>
        <tissue evidence="2">Fresh leaf tissue</tissue>
    </source>
</reference>
<evidence type="ECO:0000313" key="2">
    <source>
        <dbReference type="EMBL" id="KAG8059861.1"/>
    </source>
</evidence>
<feature type="transmembrane region" description="Helical" evidence="1">
    <location>
        <begin position="6"/>
        <end position="24"/>
    </location>
</feature>
<reference evidence="2" key="1">
    <citation type="journal article" date="2021" name="bioRxiv">
        <title>Whole Genome Assembly and Annotation of Northern Wild Rice, Zizania palustris L., Supports a Whole Genome Duplication in the Zizania Genus.</title>
        <authorList>
            <person name="Haas M."/>
            <person name="Kono T."/>
            <person name="Macchietto M."/>
            <person name="Millas R."/>
            <person name="McGilp L."/>
            <person name="Shao M."/>
            <person name="Duquette J."/>
            <person name="Hirsch C.N."/>
            <person name="Kimball J."/>
        </authorList>
    </citation>
    <scope>NUCLEOTIDE SEQUENCE</scope>
    <source>
        <tissue evidence="2">Fresh leaf tissue</tissue>
    </source>
</reference>
<evidence type="ECO:0000313" key="3">
    <source>
        <dbReference type="Proteomes" id="UP000729402"/>
    </source>
</evidence>
<keyword evidence="1" id="KW-1133">Transmembrane helix</keyword>
<evidence type="ECO:0000256" key="1">
    <source>
        <dbReference type="SAM" id="Phobius"/>
    </source>
</evidence>
<proteinExistence type="predicted"/>
<keyword evidence="1" id="KW-0472">Membrane</keyword>
<name>A0A8J5RSK8_ZIZPA</name>
<comment type="caution">
    <text evidence="2">The sequence shown here is derived from an EMBL/GenBank/DDBJ whole genome shotgun (WGS) entry which is preliminary data.</text>
</comment>
<sequence>MANNLLNLFLIEVAAIVTIVLLVVLSSNRRRSGHPALQLFVWVTSTLFLPLMLRNTIDTTHSSSMIHKDSNLTKVIHQLVAAELAKNSFAVSLNAYLLADYMKQLYGQDGRGEGAQKQDDVQAFPYLVMGEDNLHIEPTPQEYRIGRTSASSLSVNAGHVVTMYRIWRLSSICE</sequence>
<dbReference type="Proteomes" id="UP000729402">
    <property type="component" value="Unassembled WGS sequence"/>
</dbReference>
<protein>
    <submittedName>
        <fullName evidence="2">Uncharacterized protein</fullName>
    </submittedName>
</protein>
<dbReference type="EMBL" id="JAAALK010000287">
    <property type="protein sequence ID" value="KAG8059861.1"/>
    <property type="molecule type" value="Genomic_DNA"/>
</dbReference>